<dbReference type="PROSITE" id="PS51354">
    <property type="entry name" value="GLUTAREDOXIN_2"/>
    <property type="match status" value="1"/>
</dbReference>
<evidence type="ECO:0000313" key="4">
    <source>
        <dbReference type="Proteomes" id="UP000034539"/>
    </source>
</evidence>
<reference evidence="3 4" key="1">
    <citation type="journal article" date="2015" name="Nature">
        <title>rRNA introns, odd ribosomes, and small enigmatic genomes across a large radiation of phyla.</title>
        <authorList>
            <person name="Brown C.T."/>
            <person name="Hug L.A."/>
            <person name="Thomas B.C."/>
            <person name="Sharon I."/>
            <person name="Castelle C.J."/>
            <person name="Singh A."/>
            <person name="Wilkins M.J."/>
            <person name="Williams K.H."/>
            <person name="Banfield J.F."/>
        </authorList>
    </citation>
    <scope>NUCLEOTIDE SEQUENCE [LARGE SCALE GENOMIC DNA]</scope>
</reference>
<dbReference type="Pfam" id="PF00462">
    <property type="entry name" value="Glutaredoxin"/>
    <property type="match status" value="1"/>
</dbReference>
<dbReference type="Gene3D" id="3.40.30.10">
    <property type="entry name" value="Glutaredoxin"/>
    <property type="match status" value="1"/>
</dbReference>
<dbReference type="Proteomes" id="UP000034539">
    <property type="component" value="Unassembled WGS sequence"/>
</dbReference>
<dbReference type="PANTHER" id="PTHR34386:SF1">
    <property type="entry name" value="GLUTAREDOXIN-LIKE PROTEIN NRDH"/>
    <property type="match status" value="1"/>
</dbReference>
<evidence type="ECO:0000313" key="3">
    <source>
        <dbReference type="EMBL" id="KKR30658.1"/>
    </source>
</evidence>
<dbReference type="GO" id="GO:0045454">
    <property type="term" value="P:cell redox homeostasis"/>
    <property type="evidence" value="ECO:0007669"/>
    <property type="project" value="TreeGrafter"/>
</dbReference>
<accession>A0A0G0PRY1</accession>
<feature type="compositionally biased region" description="Pro residues" evidence="1">
    <location>
        <begin position="116"/>
        <end position="128"/>
    </location>
</feature>
<dbReference type="InterPro" id="IPR002109">
    <property type="entry name" value="Glutaredoxin"/>
</dbReference>
<feature type="region of interest" description="Disordered" evidence="1">
    <location>
        <begin position="80"/>
        <end position="128"/>
    </location>
</feature>
<sequence length="181" mass="19354">MTDTTVYSTSTCPFCKQLKDYLAGKNIPFKEVLVESGAEALKEYNTVADGFAGVPFTVMKKEDNSVVKVKGFNQEELEKCLNLEPRTENQEQKNSEAGTQNLEQEATVAETAQPANPEPGAVPVPPTEVPVVPDILSVVNPEPVSEMPGVVAGPVETAPVEPPPQEFTIAGNLQTANPDVS</sequence>
<protein>
    <submittedName>
        <fullName evidence="3">Glutaredoxin</fullName>
    </submittedName>
</protein>
<feature type="compositionally biased region" description="Polar residues" evidence="1">
    <location>
        <begin position="95"/>
        <end position="104"/>
    </location>
</feature>
<organism evidence="3 4">
    <name type="scientific">Candidatus Gottesmanbacteria bacterium GW2011_GWC2_39_8</name>
    <dbReference type="NCBI Taxonomy" id="1618450"/>
    <lineage>
        <taxon>Bacteria</taxon>
        <taxon>Candidatus Gottesmaniibacteriota</taxon>
    </lineage>
</organism>
<name>A0A0G0PRY1_9BACT</name>
<gene>
    <name evidence="3" type="ORF">UT63_C0095G0009</name>
</gene>
<evidence type="ECO:0000259" key="2">
    <source>
        <dbReference type="Pfam" id="PF00462"/>
    </source>
</evidence>
<feature type="compositionally biased region" description="Polar residues" evidence="1">
    <location>
        <begin position="171"/>
        <end position="181"/>
    </location>
</feature>
<evidence type="ECO:0000256" key="1">
    <source>
        <dbReference type="SAM" id="MobiDB-lite"/>
    </source>
</evidence>
<comment type="caution">
    <text evidence="3">The sequence shown here is derived from an EMBL/GenBank/DDBJ whole genome shotgun (WGS) entry which is preliminary data.</text>
</comment>
<dbReference type="InterPro" id="IPR051548">
    <property type="entry name" value="Grx-like_ET"/>
</dbReference>
<dbReference type="GO" id="GO:0009055">
    <property type="term" value="F:electron transfer activity"/>
    <property type="evidence" value="ECO:0007669"/>
    <property type="project" value="TreeGrafter"/>
</dbReference>
<dbReference type="AlphaFoldDB" id="A0A0G0PRY1"/>
<feature type="compositionally biased region" description="Basic and acidic residues" evidence="1">
    <location>
        <begin position="80"/>
        <end position="94"/>
    </location>
</feature>
<proteinExistence type="predicted"/>
<feature type="domain" description="Glutaredoxin" evidence="2">
    <location>
        <begin position="5"/>
        <end position="55"/>
    </location>
</feature>
<dbReference type="SUPFAM" id="SSF52833">
    <property type="entry name" value="Thioredoxin-like"/>
    <property type="match status" value="1"/>
</dbReference>
<dbReference type="EMBL" id="LBXN01000095">
    <property type="protein sequence ID" value="KKR30658.1"/>
    <property type="molecule type" value="Genomic_DNA"/>
</dbReference>
<dbReference type="PANTHER" id="PTHR34386">
    <property type="entry name" value="GLUTAREDOXIN"/>
    <property type="match status" value="1"/>
</dbReference>
<feature type="region of interest" description="Disordered" evidence="1">
    <location>
        <begin position="146"/>
        <end position="181"/>
    </location>
</feature>
<dbReference type="CDD" id="cd02976">
    <property type="entry name" value="NrdH"/>
    <property type="match status" value="1"/>
</dbReference>
<dbReference type="InterPro" id="IPR036249">
    <property type="entry name" value="Thioredoxin-like_sf"/>
</dbReference>